<dbReference type="InterPro" id="IPR027417">
    <property type="entry name" value="P-loop_NTPase"/>
</dbReference>
<feature type="region of interest" description="Disordered" evidence="5">
    <location>
        <begin position="787"/>
        <end position="880"/>
    </location>
</feature>
<dbReference type="RefSeq" id="WP_099594252.1">
    <property type="nucleotide sequence ID" value="NZ_MDGM01000013.1"/>
</dbReference>
<evidence type="ECO:0000313" key="8">
    <source>
        <dbReference type="EMBL" id="PIB23492.1"/>
    </source>
</evidence>
<feature type="domain" description="Helicase C-terminal" evidence="7">
    <location>
        <begin position="155"/>
        <end position="320"/>
    </location>
</feature>
<dbReference type="Pfam" id="PF00271">
    <property type="entry name" value="Helicase_C"/>
    <property type="match status" value="1"/>
</dbReference>
<organism evidence="8 9">
    <name type="scientific">Paramylibacter kogurei</name>
    <dbReference type="NCBI Taxonomy" id="1889778"/>
    <lineage>
        <taxon>Bacteria</taxon>
        <taxon>Pseudomonadati</taxon>
        <taxon>Pseudomonadota</taxon>
        <taxon>Alphaproteobacteria</taxon>
        <taxon>Rhodobacterales</taxon>
        <taxon>Paracoccaceae</taxon>
        <taxon>Paramylibacter</taxon>
    </lineage>
</organism>
<sequence>MSLNPSRICAVLGPTNTGKTHYAIERMLAHRTGIIGLPLRLLAREVYDRIVALRGPSVVALVTGEERIVPPRAQFWVCTVEAMPQGMGADFVAIDEIQLCADPERGHVFTDRLLNMRGHHETLFMGASTMRGPISQLVRGVEFMQRDRFSELNYAGSKKISRMPARSAIVGFSVDNVYAIAELLRRQKGGAAVVMGALSPRTRNAQVEMYQNGDVDYLVATDAIGMGLNLDITHVAFSGLSKFDGRKMRRLMPNELSQIAGRAGRYRTSGTFGVTGEASPLEPEVVEAIENHRFTPLKKLQWRNSKLSFGTVDALIKSLEQSSSDNVLIKARPAEDQRTLQAVYNDAEVMARASDPASVQLLWDTCRIPDFRGISFTDHTNIVERIFNFLHEFGQVSEDWFANQIAHIDKIGGGIDSLSKRLAFIRTWTYVAQRKGWVANENYWREETRAVEDRLSDALHSALTQRFVDRRTSVLMRRLKQKESLVAEVDNNGGVTVEGEFIGHLNGFRFQLDKSASPEEAKTLRAASVAALQPEFNLRSDRMYNAPDTEFDFTEQGGLMWGEHAVGKLVAGADALSPMVEVFVDEEAGVDVAKKVERRLAHFIERKIAAAFESLIALRDDEAVVGLARGLAFRLVESLGVIPRSVVAKEVKELDQDGRGLLRKHGVRFGQYTIFQQLMLKPAPTRLRLVLWSLQEGLDEFPEAPPAGLVTIPEVKGAPKGYYPRAGYRLAGTRAIRIDMLERLADLTRAQDVKSGFEANGDMLSITGMTLEQFADLMQGLGFAAEKGEREKVKPEAGEEKPAKEGAEAEEETTEVFYTFKWVPKQRAARPDNQQSQKPRKPKGNAKSTGPKKHSAKPPRKDKPVDPDNPFAALMALKGK</sequence>
<dbReference type="OrthoDB" id="9807155at2"/>
<evidence type="ECO:0000259" key="6">
    <source>
        <dbReference type="PROSITE" id="PS51192"/>
    </source>
</evidence>
<dbReference type="SUPFAM" id="SSF52540">
    <property type="entry name" value="P-loop containing nucleoside triphosphate hydrolases"/>
    <property type="match status" value="2"/>
</dbReference>
<keyword evidence="4" id="KW-0067">ATP-binding</keyword>
<dbReference type="Pfam" id="PF22527">
    <property type="entry name" value="DEXQc_Suv3"/>
    <property type="match status" value="1"/>
</dbReference>
<keyword evidence="9" id="KW-1185">Reference proteome</keyword>
<dbReference type="GO" id="GO:0004386">
    <property type="term" value="F:helicase activity"/>
    <property type="evidence" value="ECO:0007669"/>
    <property type="project" value="UniProtKB-KW"/>
</dbReference>
<dbReference type="AlphaFoldDB" id="A0A2G5K392"/>
<name>A0A2G5K392_9RHOB</name>
<dbReference type="SMART" id="SM00490">
    <property type="entry name" value="HELICc"/>
    <property type="match status" value="1"/>
</dbReference>
<dbReference type="InterPro" id="IPR050699">
    <property type="entry name" value="RNA-DNA_Helicase"/>
</dbReference>
<keyword evidence="1" id="KW-0547">Nucleotide-binding</keyword>
<dbReference type="PANTHER" id="PTHR12131:SF1">
    <property type="entry name" value="ATP-DEPENDENT RNA HELICASE SUPV3L1, MITOCHONDRIAL-RELATED"/>
    <property type="match status" value="1"/>
</dbReference>
<proteinExistence type="predicted"/>
<evidence type="ECO:0000313" key="9">
    <source>
        <dbReference type="Proteomes" id="UP000231516"/>
    </source>
</evidence>
<dbReference type="InterPro" id="IPR014001">
    <property type="entry name" value="Helicase_ATP-bd"/>
</dbReference>
<keyword evidence="3" id="KW-0347">Helicase</keyword>
<feature type="domain" description="Helicase ATP-binding" evidence="6">
    <location>
        <begin position="1"/>
        <end position="147"/>
    </location>
</feature>
<evidence type="ECO:0000259" key="7">
    <source>
        <dbReference type="PROSITE" id="PS51194"/>
    </source>
</evidence>
<dbReference type="InterPro" id="IPR055206">
    <property type="entry name" value="DEXQc_SUV3"/>
</dbReference>
<evidence type="ECO:0000256" key="2">
    <source>
        <dbReference type="ARBA" id="ARBA00022801"/>
    </source>
</evidence>
<dbReference type="Gene3D" id="3.40.50.300">
    <property type="entry name" value="P-loop containing nucleotide triphosphate hydrolases"/>
    <property type="match status" value="2"/>
</dbReference>
<dbReference type="InterPro" id="IPR001650">
    <property type="entry name" value="Helicase_C-like"/>
</dbReference>
<feature type="compositionally biased region" description="Basic residues" evidence="5">
    <location>
        <begin position="838"/>
        <end position="858"/>
    </location>
</feature>
<dbReference type="EMBL" id="MDGM01000013">
    <property type="protein sequence ID" value="PIB23492.1"/>
    <property type="molecule type" value="Genomic_DNA"/>
</dbReference>
<reference evidence="8 9" key="1">
    <citation type="submission" date="2016-08" db="EMBL/GenBank/DDBJ databases">
        <title>Draft genome of Amylibacter sp. strain 4G11.</title>
        <authorList>
            <person name="Wong S.-K."/>
            <person name="Hamasaki K."/>
            <person name="Yoshizawa S."/>
        </authorList>
    </citation>
    <scope>NUCLEOTIDE SEQUENCE [LARGE SCALE GENOMIC DNA]</scope>
    <source>
        <strain evidence="8 9">4G11</strain>
    </source>
</reference>
<dbReference type="PANTHER" id="PTHR12131">
    <property type="entry name" value="ATP-DEPENDENT RNA AND DNA HELICASE"/>
    <property type="match status" value="1"/>
</dbReference>
<evidence type="ECO:0000256" key="5">
    <source>
        <dbReference type="SAM" id="MobiDB-lite"/>
    </source>
</evidence>
<comment type="caution">
    <text evidence="8">The sequence shown here is derived from an EMBL/GenBank/DDBJ whole genome shotgun (WGS) entry which is preliminary data.</text>
</comment>
<protein>
    <submittedName>
        <fullName evidence="8">Disulfide oxidoreductase</fullName>
    </submittedName>
</protein>
<dbReference type="GO" id="GO:0005524">
    <property type="term" value="F:ATP binding"/>
    <property type="evidence" value="ECO:0007669"/>
    <property type="project" value="UniProtKB-KW"/>
</dbReference>
<evidence type="ECO:0000256" key="3">
    <source>
        <dbReference type="ARBA" id="ARBA00022806"/>
    </source>
</evidence>
<evidence type="ECO:0000256" key="1">
    <source>
        <dbReference type="ARBA" id="ARBA00022741"/>
    </source>
</evidence>
<dbReference type="PROSITE" id="PS51192">
    <property type="entry name" value="HELICASE_ATP_BIND_1"/>
    <property type="match status" value="1"/>
</dbReference>
<keyword evidence="2" id="KW-0378">Hydrolase</keyword>
<feature type="compositionally biased region" description="Basic and acidic residues" evidence="5">
    <location>
        <begin position="787"/>
        <end position="807"/>
    </location>
</feature>
<accession>A0A2G5K392</accession>
<dbReference type="Proteomes" id="UP000231516">
    <property type="component" value="Unassembled WGS sequence"/>
</dbReference>
<gene>
    <name evidence="8" type="ORF">BFP76_08080</name>
</gene>
<evidence type="ECO:0000256" key="4">
    <source>
        <dbReference type="ARBA" id="ARBA00022840"/>
    </source>
</evidence>
<dbReference type="PROSITE" id="PS51194">
    <property type="entry name" value="HELICASE_CTER"/>
    <property type="match status" value="1"/>
</dbReference>
<dbReference type="GO" id="GO:0016787">
    <property type="term" value="F:hydrolase activity"/>
    <property type="evidence" value="ECO:0007669"/>
    <property type="project" value="UniProtKB-KW"/>
</dbReference>